<organism evidence="3 4">
    <name type="scientific">Paenibacillus riograndensis SBR5</name>
    <dbReference type="NCBI Taxonomy" id="1073571"/>
    <lineage>
        <taxon>Bacteria</taxon>
        <taxon>Bacillati</taxon>
        <taxon>Bacillota</taxon>
        <taxon>Bacilli</taxon>
        <taxon>Bacillales</taxon>
        <taxon>Paenibacillaceae</taxon>
        <taxon>Paenibacillus</taxon>
        <taxon>Paenibacillus sonchi group</taxon>
    </lineage>
</organism>
<dbReference type="Gene3D" id="1.10.10.10">
    <property type="entry name" value="Winged helix-like DNA-binding domain superfamily/Winged helix DNA-binding domain"/>
    <property type="match status" value="1"/>
</dbReference>
<gene>
    <name evidence="3" type="ORF">PRIO_4378</name>
</gene>
<dbReference type="KEGG" id="pri:PRIO_4378"/>
<dbReference type="SMART" id="SM00418">
    <property type="entry name" value="HTH_ARSR"/>
    <property type="match status" value="1"/>
</dbReference>
<dbReference type="InterPro" id="IPR036388">
    <property type="entry name" value="WH-like_DNA-bd_sf"/>
</dbReference>
<evidence type="ECO:0000313" key="3">
    <source>
        <dbReference type="EMBL" id="CQR56780.1"/>
    </source>
</evidence>
<dbReference type="AlphaFoldDB" id="A0A0E4CXU4"/>
<evidence type="ECO:0000256" key="1">
    <source>
        <dbReference type="ARBA" id="ARBA00023125"/>
    </source>
</evidence>
<feature type="domain" description="HTH arsR-type" evidence="2">
    <location>
        <begin position="208"/>
        <end position="300"/>
    </location>
</feature>
<dbReference type="PATRIC" id="fig|1073571.4.peg.4689"/>
<dbReference type="InterPro" id="IPR001845">
    <property type="entry name" value="HTH_ArsR_DNA-bd_dom"/>
</dbReference>
<dbReference type="GO" id="GO:0003700">
    <property type="term" value="F:DNA-binding transcription factor activity"/>
    <property type="evidence" value="ECO:0007669"/>
    <property type="project" value="InterPro"/>
</dbReference>
<keyword evidence="1" id="KW-0238">DNA-binding</keyword>
<dbReference type="Proteomes" id="UP000033163">
    <property type="component" value="Chromosome I"/>
</dbReference>
<dbReference type="SUPFAM" id="SSF46785">
    <property type="entry name" value="Winged helix' DNA-binding domain"/>
    <property type="match status" value="1"/>
</dbReference>
<dbReference type="RefSeq" id="WP_020427732.1">
    <property type="nucleotide sequence ID" value="NZ_LN831776.1"/>
</dbReference>
<protein>
    <submittedName>
        <fullName evidence="3">ArsR family transcriptional regulator</fullName>
    </submittedName>
</protein>
<dbReference type="HOGENOM" id="CLU_077394_0_0_9"/>
<dbReference type="STRING" id="483937.AMQ84_06155"/>
<accession>A0A0E4CXU4</accession>
<dbReference type="CDD" id="cd00090">
    <property type="entry name" value="HTH_ARSR"/>
    <property type="match status" value="1"/>
</dbReference>
<sequence>MEYEVEVQFEPVYELVSSIHTFICKKSNKKMDLGTSWSAEVAGKLSPELLSALEETELGNDWKLLNLLIYQCPVKDSVDTALEWLERLPVGEMYETLSEYISVFPVQMDQFRSRMHFLLSEWNRQYFRGTSPEIIGKLRQHTEEQRLEADNRAVSDFVNRTTNGFYFLPGDGLRKLVLIPQFHFQPANIIYSFGPLTICHYAARISVADEEISPSMYRTLRSLGEKSRLKILQSLGGGRKTFTEIARQAGISKGIVHDHIFSLRCAGLLHAYIEGENVIAYSLRLEGIRRMNEQLFEYLQ</sequence>
<dbReference type="InterPro" id="IPR011991">
    <property type="entry name" value="ArsR-like_HTH"/>
</dbReference>
<dbReference type="InterPro" id="IPR036390">
    <property type="entry name" value="WH_DNA-bd_sf"/>
</dbReference>
<dbReference type="EMBL" id="LN831776">
    <property type="protein sequence ID" value="CQR56780.1"/>
    <property type="molecule type" value="Genomic_DNA"/>
</dbReference>
<dbReference type="Pfam" id="PF01022">
    <property type="entry name" value="HTH_5"/>
    <property type="match status" value="1"/>
</dbReference>
<evidence type="ECO:0000313" key="4">
    <source>
        <dbReference type="Proteomes" id="UP000033163"/>
    </source>
</evidence>
<reference evidence="4" key="1">
    <citation type="submission" date="2015-03" db="EMBL/GenBank/DDBJ databases">
        <authorList>
            <person name="Wibberg D."/>
        </authorList>
    </citation>
    <scope>NUCLEOTIDE SEQUENCE [LARGE SCALE GENOMIC DNA]</scope>
</reference>
<name>A0A0E4CXU4_9BACL</name>
<dbReference type="PROSITE" id="PS50987">
    <property type="entry name" value="HTH_ARSR_2"/>
    <property type="match status" value="1"/>
</dbReference>
<dbReference type="GO" id="GO:0003677">
    <property type="term" value="F:DNA binding"/>
    <property type="evidence" value="ECO:0007669"/>
    <property type="project" value="UniProtKB-KW"/>
</dbReference>
<evidence type="ECO:0000259" key="2">
    <source>
        <dbReference type="PROSITE" id="PS50987"/>
    </source>
</evidence>
<proteinExistence type="predicted"/>